<dbReference type="OrthoDB" id="7626281at2"/>
<evidence type="ECO:0000256" key="13">
    <source>
        <dbReference type="SAM" id="Phobius"/>
    </source>
</evidence>
<dbReference type="RefSeq" id="WP_144246246.1">
    <property type="nucleotide sequence ID" value="NZ_VLPK01000001.1"/>
</dbReference>
<evidence type="ECO:0000256" key="2">
    <source>
        <dbReference type="ARBA" id="ARBA00006920"/>
    </source>
</evidence>
<evidence type="ECO:0000256" key="11">
    <source>
        <dbReference type="ARBA" id="ARBA00023303"/>
    </source>
</evidence>
<comment type="similarity">
    <text evidence="2">Belongs to the TMEM175 family.</text>
</comment>
<dbReference type="EMBL" id="VLPK01000001">
    <property type="protein sequence ID" value="TSJ42675.1"/>
    <property type="molecule type" value="Genomic_DNA"/>
</dbReference>
<evidence type="ECO:0000313" key="15">
    <source>
        <dbReference type="Proteomes" id="UP000318733"/>
    </source>
</evidence>
<evidence type="ECO:0000256" key="10">
    <source>
        <dbReference type="ARBA" id="ARBA00023136"/>
    </source>
</evidence>
<dbReference type="GO" id="GO:0015252">
    <property type="term" value="F:proton channel activity"/>
    <property type="evidence" value="ECO:0007669"/>
    <property type="project" value="InterPro"/>
</dbReference>
<reference evidence="14 15" key="1">
    <citation type="submission" date="2019-07" db="EMBL/GenBank/DDBJ databases">
        <authorList>
            <person name="Huq M.A."/>
        </authorList>
    </citation>
    <scope>NUCLEOTIDE SEQUENCE [LARGE SCALE GENOMIC DNA]</scope>
    <source>
        <strain evidence="14 15">MAH-19</strain>
    </source>
</reference>
<keyword evidence="11" id="KW-0407">Ion channel</keyword>
<feature type="transmembrane region" description="Helical" evidence="13">
    <location>
        <begin position="56"/>
        <end position="74"/>
    </location>
</feature>
<keyword evidence="10 13" id="KW-0472">Membrane</keyword>
<evidence type="ECO:0000256" key="4">
    <source>
        <dbReference type="ARBA" id="ARBA00022538"/>
    </source>
</evidence>
<accession>A0A556MS18</accession>
<feature type="transmembrane region" description="Helical" evidence="13">
    <location>
        <begin position="180"/>
        <end position="198"/>
    </location>
</feature>
<keyword evidence="4" id="KW-0633">Potassium transport</keyword>
<dbReference type="InterPro" id="IPR010617">
    <property type="entry name" value="TMEM175-like"/>
</dbReference>
<keyword evidence="8 13" id="KW-1133">Transmembrane helix</keyword>
<keyword evidence="5 13" id="KW-0812">Transmembrane</keyword>
<keyword evidence="6" id="KW-0631">Potassium channel</keyword>
<evidence type="ECO:0000256" key="1">
    <source>
        <dbReference type="ARBA" id="ARBA00004141"/>
    </source>
</evidence>
<comment type="caution">
    <text evidence="14">The sequence shown here is derived from an EMBL/GenBank/DDBJ whole genome shotgun (WGS) entry which is preliminary data.</text>
</comment>
<evidence type="ECO:0000256" key="6">
    <source>
        <dbReference type="ARBA" id="ARBA00022826"/>
    </source>
</evidence>
<evidence type="ECO:0000256" key="7">
    <source>
        <dbReference type="ARBA" id="ARBA00022958"/>
    </source>
</evidence>
<comment type="subcellular location">
    <subcellularLocation>
        <location evidence="1">Membrane</location>
        <topology evidence="1">Multi-pass membrane protein</topology>
    </subcellularLocation>
</comment>
<dbReference type="GO" id="GO:0016020">
    <property type="term" value="C:membrane"/>
    <property type="evidence" value="ECO:0007669"/>
    <property type="project" value="UniProtKB-SubCell"/>
</dbReference>
<feature type="transmembrane region" description="Helical" evidence="13">
    <location>
        <begin position="204"/>
        <end position="222"/>
    </location>
</feature>
<organism evidence="14 15">
    <name type="scientific">Mucilaginibacter corticis</name>
    <dbReference type="NCBI Taxonomy" id="2597670"/>
    <lineage>
        <taxon>Bacteria</taxon>
        <taxon>Pseudomonadati</taxon>
        <taxon>Bacteroidota</taxon>
        <taxon>Sphingobacteriia</taxon>
        <taxon>Sphingobacteriales</taxon>
        <taxon>Sphingobacteriaceae</taxon>
        <taxon>Mucilaginibacter</taxon>
    </lineage>
</organism>
<feature type="transmembrane region" description="Helical" evidence="13">
    <location>
        <begin position="25"/>
        <end position="44"/>
    </location>
</feature>
<feature type="transmembrane region" description="Helical" evidence="13">
    <location>
        <begin position="86"/>
        <end position="107"/>
    </location>
</feature>
<dbReference type="GO" id="GO:0005267">
    <property type="term" value="F:potassium channel activity"/>
    <property type="evidence" value="ECO:0007669"/>
    <property type="project" value="UniProtKB-KW"/>
</dbReference>
<dbReference type="Proteomes" id="UP000318733">
    <property type="component" value="Unassembled WGS sequence"/>
</dbReference>
<proteinExistence type="inferred from homology"/>
<keyword evidence="9" id="KW-0406">Ion transport</keyword>
<evidence type="ECO:0000256" key="3">
    <source>
        <dbReference type="ARBA" id="ARBA00022448"/>
    </source>
</evidence>
<gene>
    <name evidence="14" type="ORF">FO440_00340</name>
</gene>
<evidence type="ECO:0000256" key="8">
    <source>
        <dbReference type="ARBA" id="ARBA00022989"/>
    </source>
</evidence>
<name>A0A556MS18_9SPHI</name>
<comment type="catalytic activity">
    <reaction evidence="12">
        <text>K(+)(in) = K(+)(out)</text>
        <dbReference type="Rhea" id="RHEA:29463"/>
        <dbReference type="ChEBI" id="CHEBI:29103"/>
    </reaction>
</comment>
<keyword evidence="15" id="KW-1185">Reference proteome</keyword>
<sequence>MRAKAASKLNAGDSIKWRSHEPSRIETFSDAAFAFALTLIIVSIEVPKTFHDLMETMKGTLSFALCFAILFNIWNSQNIFFRRYGLNDKFTVTINAVLLFVVLIYTYPLKFLFELLTADDAKQSLMIKSDDIRELMLIYSAGFCAIYILFYLMYRHVLKFIDELQLTPAEVYQTKTVTTMNLLCVGICLLSVTFALIFRSIAGFSGYIFFLFPIAYSTWFSYRGKKKRALFPKED</sequence>
<dbReference type="Pfam" id="PF06736">
    <property type="entry name" value="TMEM175"/>
    <property type="match status" value="1"/>
</dbReference>
<keyword evidence="7" id="KW-0630">Potassium</keyword>
<evidence type="ECO:0000256" key="5">
    <source>
        <dbReference type="ARBA" id="ARBA00022692"/>
    </source>
</evidence>
<evidence type="ECO:0000313" key="14">
    <source>
        <dbReference type="EMBL" id="TSJ42675.1"/>
    </source>
</evidence>
<feature type="transmembrane region" description="Helical" evidence="13">
    <location>
        <begin position="136"/>
        <end position="154"/>
    </location>
</feature>
<protein>
    <submittedName>
        <fullName evidence="14">DUF1211 domain-containing protein</fullName>
    </submittedName>
</protein>
<dbReference type="AlphaFoldDB" id="A0A556MS18"/>
<evidence type="ECO:0000256" key="12">
    <source>
        <dbReference type="ARBA" id="ARBA00034430"/>
    </source>
</evidence>
<evidence type="ECO:0000256" key="9">
    <source>
        <dbReference type="ARBA" id="ARBA00023065"/>
    </source>
</evidence>
<keyword evidence="3" id="KW-0813">Transport</keyword>